<dbReference type="Pfam" id="PF00144">
    <property type="entry name" value="Beta-lactamase"/>
    <property type="match status" value="1"/>
</dbReference>
<reference evidence="2 3" key="1">
    <citation type="submission" date="2018-07" db="EMBL/GenBank/DDBJ databases">
        <title>Desertimonas flava gen. nov. sp. nov.</title>
        <authorList>
            <person name="Liu S."/>
        </authorList>
    </citation>
    <scope>NUCLEOTIDE SEQUENCE [LARGE SCALE GENOMIC DNA]</scope>
    <source>
        <strain evidence="2 3">16Sb5-5</strain>
    </source>
</reference>
<evidence type="ECO:0000259" key="1">
    <source>
        <dbReference type="Pfam" id="PF00144"/>
    </source>
</evidence>
<proteinExistence type="predicted"/>
<name>A0A367YXE2_9ACTN</name>
<accession>A0A367YXE2</accession>
<dbReference type="RefSeq" id="WP_114126372.1">
    <property type="nucleotide sequence ID" value="NZ_QOUI01000005.1"/>
</dbReference>
<dbReference type="InterPro" id="IPR050789">
    <property type="entry name" value="Diverse_Enzym_Activities"/>
</dbReference>
<dbReference type="Proteomes" id="UP000252770">
    <property type="component" value="Unassembled WGS sequence"/>
</dbReference>
<feature type="domain" description="Beta-lactamase-related" evidence="1">
    <location>
        <begin position="5"/>
        <end position="359"/>
    </location>
</feature>
<keyword evidence="2" id="KW-0378">Hydrolase</keyword>
<dbReference type="EMBL" id="QOUI01000005">
    <property type="protein sequence ID" value="RCK69611.1"/>
    <property type="molecule type" value="Genomic_DNA"/>
</dbReference>
<evidence type="ECO:0000313" key="3">
    <source>
        <dbReference type="Proteomes" id="UP000252770"/>
    </source>
</evidence>
<dbReference type="InterPro" id="IPR012338">
    <property type="entry name" value="Beta-lactam/transpept-like"/>
</dbReference>
<protein>
    <submittedName>
        <fullName evidence="2">Class A beta-lactamase-related serine hydrolase</fullName>
    </submittedName>
</protein>
<dbReference type="Gene3D" id="3.40.710.10">
    <property type="entry name" value="DD-peptidase/beta-lactamase superfamily"/>
    <property type="match status" value="1"/>
</dbReference>
<comment type="caution">
    <text evidence="2">The sequence shown here is derived from an EMBL/GenBank/DDBJ whole genome shotgun (WGS) entry which is preliminary data.</text>
</comment>
<dbReference type="InterPro" id="IPR001466">
    <property type="entry name" value="Beta-lactam-related"/>
</dbReference>
<sequence length="380" mass="40137">MDGLQELVEEPTRTGSVPGVVALVATGGRREVAVAGVRSLGGAAMSRDTVFRIASMTKPLVAAAAMVLVDRGRLGLDDEVRRWLPELAAPSVLRTPTSELDDVVPAERPITVRHLLEFSAGHGLVPQFDAPVVVALQERLHQGPPEPQRIPAPQEWVARLAEIPLVHQPGRGWTYNTGADVLGVLLARVAGTSLSQVLADTVLDPLGLHDTGFSVPAGSRDRFATSYRADDSGDLVQVDGPDGQWSEEPAFASGAGGTVSTVDDWCTFAQMLLAGGQHAGRTVLSTEAVRQMISPQNRAEPGNLFLQDQAWGFGGSVDVSAGQLWEVPGRYGWMGGTGTAGYLYPATGTVAVWLSQREMAGPADLATVGRFLTAVARPGR</sequence>
<evidence type="ECO:0000313" key="2">
    <source>
        <dbReference type="EMBL" id="RCK69611.1"/>
    </source>
</evidence>
<keyword evidence="3" id="KW-1185">Reference proteome</keyword>
<dbReference type="GO" id="GO:0016787">
    <property type="term" value="F:hydrolase activity"/>
    <property type="evidence" value="ECO:0007669"/>
    <property type="project" value="UniProtKB-KW"/>
</dbReference>
<dbReference type="SUPFAM" id="SSF56601">
    <property type="entry name" value="beta-lactamase/transpeptidase-like"/>
    <property type="match status" value="1"/>
</dbReference>
<dbReference type="PANTHER" id="PTHR43283">
    <property type="entry name" value="BETA-LACTAMASE-RELATED"/>
    <property type="match status" value="1"/>
</dbReference>
<organism evidence="2 3">
    <name type="scientific">Desertihabitans brevis</name>
    <dbReference type="NCBI Taxonomy" id="2268447"/>
    <lineage>
        <taxon>Bacteria</taxon>
        <taxon>Bacillati</taxon>
        <taxon>Actinomycetota</taxon>
        <taxon>Actinomycetes</taxon>
        <taxon>Propionibacteriales</taxon>
        <taxon>Propionibacteriaceae</taxon>
        <taxon>Desertihabitans</taxon>
    </lineage>
</organism>
<gene>
    <name evidence="2" type="ORF">DT076_09115</name>
</gene>
<dbReference type="PANTHER" id="PTHR43283:SF3">
    <property type="entry name" value="BETA-LACTAMASE FAMILY PROTEIN (AFU_ORTHOLOGUE AFUA_5G07500)"/>
    <property type="match status" value="1"/>
</dbReference>
<dbReference type="AlphaFoldDB" id="A0A367YXE2"/>